<dbReference type="AlphaFoldDB" id="A0A0D2BFR6"/>
<sequence length="108" mass="11981">MLDVHHPRSLSIKNNLGIILKNQGTLEEAEKAYRDIPAVEQMAPGDDGMRLLATKNDLALVFRSQRNFSEAGPVHGEELELTFAKWGRRTYVNPHKPTQSSPGVKTSG</sequence>
<dbReference type="OrthoDB" id="1658288at2759"/>
<evidence type="ECO:0000313" key="1">
    <source>
        <dbReference type="EMBL" id="KIW36352.1"/>
    </source>
</evidence>
<dbReference type="Proteomes" id="UP000053342">
    <property type="component" value="Unassembled WGS sequence"/>
</dbReference>
<keyword evidence="2" id="KW-1185">Reference proteome</keyword>
<dbReference type="HOGENOM" id="CLU_2196997_0_0_1"/>
<organism evidence="1 2">
    <name type="scientific">Exophiala oligosperma</name>
    <dbReference type="NCBI Taxonomy" id="215243"/>
    <lineage>
        <taxon>Eukaryota</taxon>
        <taxon>Fungi</taxon>
        <taxon>Dikarya</taxon>
        <taxon>Ascomycota</taxon>
        <taxon>Pezizomycotina</taxon>
        <taxon>Eurotiomycetes</taxon>
        <taxon>Chaetothyriomycetidae</taxon>
        <taxon>Chaetothyriales</taxon>
        <taxon>Herpotrichiellaceae</taxon>
        <taxon>Exophiala</taxon>
    </lineage>
</organism>
<protein>
    <submittedName>
        <fullName evidence="1">Uncharacterized protein</fullName>
    </submittedName>
</protein>
<dbReference type="Pfam" id="PF13374">
    <property type="entry name" value="TPR_10"/>
    <property type="match status" value="1"/>
</dbReference>
<dbReference type="InterPro" id="IPR011990">
    <property type="entry name" value="TPR-like_helical_dom_sf"/>
</dbReference>
<dbReference type="SUPFAM" id="SSF48452">
    <property type="entry name" value="TPR-like"/>
    <property type="match status" value="1"/>
</dbReference>
<evidence type="ECO:0000313" key="2">
    <source>
        <dbReference type="Proteomes" id="UP000053342"/>
    </source>
</evidence>
<name>A0A0D2BFR6_9EURO</name>
<reference evidence="1 2" key="1">
    <citation type="submission" date="2015-01" db="EMBL/GenBank/DDBJ databases">
        <title>The Genome Sequence of Exophiala oligosperma CBS72588.</title>
        <authorList>
            <consortium name="The Broad Institute Genomics Platform"/>
            <person name="Cuomo C."/>
            <person name="de Hoog S."/>
            <person name="Gorbushina A."/>
            <person name="Stielow B."/>
            <person name="Teixiera M."/>
            <person name="Abouelleil A."/>
            <person name="Chapman S.B."/>
            <person name="Priest M."/>
            <person name="Young S.K."/>
            <person name="Wortman J."/>
            <person name="Nusbaum C."/>
            <person name="Birren B."/>
        </authorList>
    </citation>
    <scope>NUCLEOTIDE SEQUENCE [LARGE SCALE GENOMIC DNA]</scope>
    <source>
        <strain evidence="1 2">CBS 72588</strain>
    </source>
</reference>
<accession>A0A0D2BFR6</accession>
<dbReference type="RefSeq" id="XP_016256568.1">
    <property type="nucleotide sequence ID" value="XM_016413068.1"/>
</dbReference>
<dbReference type="GeneID" id="27363476"/>
<proteinExistence type="predicted"/>
<dbReference type="EMBL" id="KN847361">
    <property type="protein sequence ID" value="KIW36352.1"/>
    <property type="molecule type" value="Genomic_DNA"/>
</dbReference>
<gene>
    <name evidence="1" type="ORF">PV06_11402</name>
</gene>
<dbReference type="Gene3D" id="1.25.40.10">
    <property type="entry name" value="Tetratricopeptide repeat domain"/>
    <property type="match status" value="1"/>
</dbReference>
<dbReference type="VEuPathDB" id="FungiDB:PV06_11402"/>